<comment type="caution">
    <text evidence="14">The sequence shown here is derived from an EMBL/GenBank/DDBJ whole genome shotgun (WGS) entry which is preliminary data.</text>
</comment>
<dbReference type="GO" id="GO:0007156">
    <property type="term" value="P:homophilic cell adhesion via plasma membrane adhesion molecules"/>
    <property type="evidence" value="ECO:0007669"/>
    <property type="project" value="InterPro"/>
</dbReference>
<dbReference type="InterPro" id="IPR015919">
    <property type="entry name" value="Cadherin-like_sf"/>
</dbReference>
<feature type="repeat" description="Solcar" evidence="12">
    <location>
        <begin position="114"/>
        <end position="205"/>
    </location>
</feature>
<keyword evidence="9" id="KW-1133">Transmembrane helix</keyword>
<dbReference type="Pfam" id="PF00153">
    <property type="entry name" value="Mito_carr"/>
    <property type="match status" value="3"/>
</dbReference>
<evidence type="ECO:0000259" key="13">
    <source>
        <dbReference type="PROSITE" id="PS50268"/>
    </source>
</evidence>
<dbReference type="InterPro" id="IPR023395">
    <property type="entry name" value="MCP_dom_sf"/>
</dbReference>
<evidence type="ECO:0000256" key="4">
    <source>
        <dbReference type="ARBA" id="ARBA00022448"/>
    </source>
</evidence>
<dbReference type="SUPFAM" id="SSF103506">
    <property type="entry name" value="Mitochondrial carrier"/>
    <property type="match status" value="1"/>
</dbReference>
<dbReference type="PROSITE" id="PS50920">
    <property type="entry name" value="SOLCAR"/>
    <property type="match status" value="3"/>
</dbReference>
<evidence type="ECO:0000256" key="2">
    <source>
        <dbReference type="ARBA" id="ARBA00004167"/>
    </source>
</evidence>
<dbReference type="InterPro" id="IPR050391">
    <property type="entry name" value="Mito_Metabolite_Transporter"/>
</dbReference>
<evidence type="ECO:0000256" key="12">
    <source>
        <dbReference type="PROSITE-ProRule" id="PRU00282"/>
    </source>
</evidence>
<evidence type="ECO:0000256" key="11">
    <source>
        <dbReference type="PROSITE-ProRule" id="PRU00043"/>
    </source>
</evidence>
<organism evidence="14 15">
    <name type="scientific">Pinctada imbricata</name>
    <name type="common">Atlantic pearl-oyster</name>
    <name type="synonym">Pinctada martensii</name>
    <dbReference type="NCBI Taxonomy" id="66713"/>
    <lineage>
        <taxon>Eukaryota</taxon>
        <taxon>Metazoa</taxon>
        <taxon>Spiralia</taxon>
        <taxon>Lophotrochozoa</taxon>
        <taxon>Mollusca</taxon>
        <taxon>Bivalvia</taxon>
        <taxon>Autobranchia</taxon>
        <taxon>Pteriomorphia</taxon>
        <taxon>Pterioida</taxon>
        <taxon>Pterioidea</taxon>
        <taxon>Pteriidae</taxon>
        <taxon>Pinctada</taxon>
    </lineage>
</organism>
<dbReference type="AlphaFoldDB" id="A0AA88YMB4"/>
<feature type="domain" description="Cadherin" evidence="13">
    <location>
        <begin position="510"/>
        <end position="621"/>
    </location>
</feature>
<evidence type="ECO:0000313" key="14">
    <source>
        <dbReference type="EMBL" id="KAK3102440.1"/>
    </source>
</evidence>
<comment type="subcellular location">
    <subcellularLocation>
        <location evidence="1">Membrane</location>
        <topology evidence="1">Multi-pass membrane protein</topology>
    </subcellularLocation>
    <subcellularLocation>
        <location evidence="2">Membrane</location>
        <topology evidence="2">Single-pass membrane protein</topology>
    </subcellularLocation>
</comment>
<dbReference type="InterPro" id="IPR002126">
    <property type="entry name" value="Cadherin-like_dom"/>
</dbReference>
<dbReference type="PANTHER" id="PTHR45618">
    <property type="entry name" value="MITOCHONDRIAL DICARBOXYLATE CARRIER-RELATED"/>
    <property type="match status" value="1"/>
</dbReference>
<dbReference type="CDD" id="cd11304">
    <property type="entry name" value="Cadherin_repeat"/>
    <property type="match status" value="3"/>
</dbReference>
<name>A0AA88YMB4_PINIB</name>
<reference evidence="14" key="1">
    <citation type="submission" date="2019-08" db="EMBL/GenBank/DDBJ databases">
        <title>The improved chromosome-level genome for the pearl oyster Pinctada fucata martensii using PacBio sequencing and Hi-C.</title>
        <authorList>
            <person name="Zheng Z."/>
        </authorList>
    </citation>
    <scope>NUCLEOTIDE SEQUENCE</scope>
    <source>
        <strain evidence="14">ZZ-2019</strain>
        <tissue evidence="14">Adductor muscle</tissue>
    </source>
</reference>
<feature type="domain" description="Cadherin" evidence="13">
    <location>
        <begin position="404"/>
        <end position="509"/>
    </location>
</feature>
<dbReference type="EMBL" id="VSWD01000005">
    <property type="protein sequence ID" value="KAK3102440.1"/>
    <property type="molecule type" value="Genomic_DNA"/>
</dbReference>
<evidence type="ECO:0000256" key="1">
    <source>
        <dbReference type="ARBA" id="ARBA00004141"/>
    </source>
</evidence>
<feature type="repeat" description="Solcar" evidence="12">
    <location>
        <begin position="8"/>
        <end position="105"/>
    </location>
</feature>
<dbReference type="FunFam" id="2.60.40.60:FF:000033">
    <property type="entry name" value="FAT atypical cadherin 1"/>
    <property type="match status" value="2"/>
</dbReference>
<dbReference type="GO" id="GO:0005509">
    <property type="term" value="F:calcium ion binding"/>
    <property type="evidence" value="ECO:0007669"/>
    <property type="project" value="UniProtKB-UniRule"/>
</dbReference>
<dbReference type="Proteomes" id="UP001186944">
    <property type="component" value="Unassembled WGS sequence"/>
</dbReference>
<evidence type="ECO:0000256" key="5">
    <source>
        <dbReference type="ARBA" id="ARBA00022692"/>
    </source>
</evidence>
<comment type="similarity">
    <text evidence="3">Belongs to the mitochondrial carrier (TC 2.A.29) family.</text>
</comment>
<keyword evidence="10 12" id="KW-0472">Membrane</keyword>
<feature type="repeat" description="Solcar" evidence="12">
    <location>
        <begin position="214"/>
        <end position="303"/>
    </location>
</feature>
<dbReference type="SUPFAM" id="SSF49313">
    <property type="entry name" value="Cadherin-like"/>
    <property type="match status" value="3"/>
</dbReference>
<dbReference type="InterPro" id="IPR018108">
    <property type="entry name" value="MCP_transmembrane"/>
</dbReference>
<accession>A0AA88YMB4</accession>
<dbReference type="Gene3D" id="2.60.40.60">
    <property type="entry name" value="Cadherins"/>
    <property type="match status" value="3"/>
</dbReference>
<evidence type="ECO:0000256" key="6">
    <source>
        <dbReference type="ARBA" id="ARBA00022729"/>
    </source>
</evidence>
<dbReference type="GO" id="GO:0016020">
    <property type="term" value="C:membrane"/>
    <property type="evidence" value="ECO:0007669"/>
    <property type="project" value="UniProtKB-SubCell"/>
</dbReference>
<evidence type="ECO:0000256" key="9">
    <source>
        <dbReference type="ARBA" id="ARBA00022989"/>
    </source>
</evidence>
<keyword evidence="15" id="KW-1185">Reference proteome</keyword>
<keyword evidence="5 12" id="KW-0812">Transmembrane</keyword>
<evidence type="ECO:0000256" key="8">
    <source>
        <dbReference type="ARBA" id="ARBA00022837"/>
    </source>
</evidence>
<gene>
    <name evidence="14" type="ORF">FSP39_011400</name>
</gene>
<feature type="domain" description="Cadherin" evidence="13">
    <location>
        <begin position="295"/>
        <end position="400"/>
    </location>
</feature>
<evidence type="ECO:0000256" key="7">
    <source>
        <dbReference type="ARBA" id="ARBA00022737"/>
    </source>
</evidence>
<evidence type="ECO:0000313" key="15">
    <source>
        <dbReference type="Proteomes" id="UP001186944"/>
    </source>
</evidence>
<keyword evidence="6" id="KW-0732">Signal</keyword>
<evidence type="ECO:0000256" key="10">
    <source>
        <dbReference type="ARBA" id="ARBA00023136"/>
    </source>
</evidence>
<dbReference type="Pfam" id="PF00028">
    <property type="entry name" value="Cadherin"/>
    <property type="match status" value="3"/>
</dbReference>
<protein>
    <recommendedName>
        <fullName evidence="13">Cadherin domain-containing protein</fullName>
    </recommendedName>
</protein>
<keyword evidence="7" id="KW-0677">Repeat</keyword>
<dbReference type="Gene3D" id="1.50.40.10">
    <property type="entry name" value="Mitochondrial carrier domain"/>
    <property type="match status" value="1"/>
</dbReference>
<evidence type="ECO:0000256" key="3">
    <source>
        <dbReference type="ARBA" id="ARBA00006375"/>
    </source>
</evidence>
<dbReference type="PRINTS" id="PR00205">
    <property type="entry name" value="CADHERIN"/>
</dbReference>
<proteinExistence type="inferred from homology"/>
<dbReference type="PROSITE" id="PS50268">
    <property type="entry name" value="CADHERIN_2"/>
    <property type="match status" value="3"/>
</dbReference>
<keyword evidence="4" id="KW-0813">Transport</keyword>
<sequence>MDTKHINNEQLWRFFLAGVSNMSGASVTNPIDVIKIRMQLENELVKQKGLDVIRNRYYDGFLKGGLQIVRDEGVLGLYKGLLPSLMREGSYSTIRMGAYEPLKVLFGATDPAHTPLWKKICAGAISGTIGSSIATPTDLVKVRMQAQGKLVEGQVPRYRSTFAAFSEIFYTEGIRGLYVGIGPTVKRAAVLTATQIPSYDHAKHTILNAELMSEGPRLHVVCSMIAGFMTALTTSPVDVIKTRIMNQQRDHTKVYRNAFDCFWKTIRSEGFLGLYKGFFPNWMRIDENDNGPQFGRNIYHVRVLENVEVGTVIAQLSATDADSIHDNDIRYKILSTVPVDGIGMFTIDPVRGTVTTSAPLFSVTTRTFNITVQAYESKTEFTTTQLLVFVDAINLHQPIFQGTVNNTYYISVLEMVPVGTVVTRVHATDEDSSQNGEVHYYMVPPISPDLPFSISDDGTISTKATLDRKTMNVYQFRVGATDQGIPVRLHNTAIVRVRILDVNNNAPMFSKSTYSATLPTPTAAGQSVIRIHAMDFDSGQNAQIRYHVKDVSPTKCSGLFAIDALSGEIKTAKSSDAGHQMKCTLTVTASDDGIVRLVSETKVHINTVSKPSTDAIGNPFG</sequence>
<dbReference type="SMART" id="SM00112">
    <property type="entry name" value="CA"/>
    <property type="match status" value="3"/>
</dbReference>
<keyword evidence="8 11" id="KW-0106">Calcium</keyword>